<name>A0A0A9EQG6_ARUDO</name>
<feature type="region of interest" description="Disordered" evidence="1">
    <location>
        <begin position="38"/>
        <end position="74"/>
    </location>
</feature>
<protein>
    <submittedName>
        <fullName evidence="2">Uncharacterized protein</fullName>
    </submittedName>
</protein>
<evidence type="ECO:0000313" key="2">
    <source>
        <dbReference type="EMBL" id="JAE02990.1"/>
    </source>
</evidence>
<evidence type="ECO:0000256" key="1">
    <source>
        <dbReference type="SAM" id="MobiDB-lite"/>
    </source>
</evidence>
<accession>A0A0A9EQG6</accession>
<sequence length="74" mass="8388">MVAWPRRSFTGPRASSRAAAPRRRSSAWFLAAGKQLAPAAALGERRGGAPRQREQQRTKTEDPTQRERERERES</sequence>
<dbReference type="AlphaFoldDB" id="A0A0A9EQG6"/>
<reference evidence="2" key="1">
    <citation type="submission" date="2014-09" db="EMBL/GenBank/DDBJ databases">
        <authorList>
            <person name="Magalhaes I.L.F."/>
            <person name="Oliveira U."/>
            <person name="Santos F.R."/>
            <person name="Vidigal T.H.D.A."/>
            <person name="Brescovit A.D."/>
            <person name="Santos A.J."/>
        </authorList>
    </citation>
    <scope>NUCLEOTIDE SEQUENCE</scope>
    <source>
        <tissue evidence="2">Shoot tissue taken approximately 20 cm above the soil surface</tissue>
    </source>
</reference>
<reference evidence="2" key="2">
    <citation type="journal article" date="2015" name="Data Brief">
        <title>Shoot transcriptome of the giant reed, Arundo donax.</title>
        <authorList>
            <person name="Barrero R.A."/>
            <person name="Guerrero F.D."/>
            <person name="Moolhuijzen P."/>
            <person name="Goolsby J.A."/>
            <person name="Tidwell J."/>
            <person name="Bellgard S.E."/>
            <person name="Bellgard M.I."/>
        </authorList>
    </citation>
    <scope>NUCLEOTIDE SEQUENCE</scope>
    <source>
        <tissue evidence="2">Shoot tissue taken approximately 20 cm above the soil surface</tissue>
    </source>
</reference>
<dbReference type="EMBL" id="GBRH01194906">
    <property type="protein sequence ID" value="JAE02990.1"/>
    <property type="molecule type" value="Transcribed_RNA"/>
</dbReference>
<proteinExistence type="predicted"/>
<organism evidence="2">
    <name type="scientific">Arundo donax</name>
    <name type="common">Giant reed</name>
    <name type="synonym">Donax arundinaceus</name>
    <dbReference type="NCBI Taxonomy" id="35708"/>
    <lineage>
        <taxon>Eukaryota</taxon>
        <taxon>Viridiplantae</taxon>
        <taxon>Streptophyta</taxon>
        <taxon>Embryophyta</taxon>
        <taxon>Tracheophyta</taxon>
        <taxon>Spermatophyta</taxon>
        <taxon>Magnoliopsida</taxon>
        <taxon>Liliopsida</taxon>
        <taxon>Poales</taxon>
        <taxon>Poaceae</taxon>
        <taxon>PACMAD clade</taxon>
        <taxon>Arundinoideae</taxon>
        <taxon>Arundineae</taxon>
        <taxon>Arundo</taxon>
    </lineage>
</organism>
<feature type="region of interest" description="Disordered" evidence="1">
    <location>
        <begin position="1"/>
        <end position="23"/>
    </location>
</feature>
<feature type="compositionally biased region" description="Basic and acidic residues" evidence="1">
    <location>
        <begin position="43"/>
        <end position="74"/>
    </location>
</feature>